<protein>
    <submittedName>
        <fullName evidence="4">Similar to Biotin--protein ligase acc. no. P48445</fullName>
    </submittedName>
</protein>
<evidence type="ECO:0000313" key="5">
    <source>
        <dbReference type="Proteomes" id="UP000018144"/>
    </source>
</evidence>
<organism evidence="4 5">
    <name type="scientific">Pyronema omphalodes (strain CBS 100304)</name>
    <name type="common">Pyronema confluens</name>
    <dbReference type="NCBI Taxonomy" id="1076935"/>
    <lineage>
        <taxon>Eukaryota</taxon>
        <taxon>Fungi</taxon>
        <taxon>Dikarya</taxon>
        <taxon>Ascomycota</taxon>
        <taxon>Pezizomycotina</taxon>
        <taxon>Pezizomycetes</taxon>
        <taxon>Pezizales</taxon>
        <taxon>Pyronemataceae</taxon>
        <taxon>Pyronema</taxon>
    </lineage>
</organism>
<dbReference type="PROSITE" id="PS51733">
    <property type="entry name" value="BPL_LPL_CATALYTIC"/>
    <property type="match status" value="1"/>
</dbReference>
<dbReference type="GO" id="GO:0005737">
    <property type="term" value="C:cytoplasm"/>
    <property type="evidence" value="ECO:0007669"/>
    <property type="project" value="TreeGrafter"/>
</dbReference>
<dbReference type="Gene3D" id="3.30.930.10">
    <property type="entry name" value="Bira Bifunctional Protein, Domain 2"/>
    <property type="match status" value="1"/>
</dbReference>
<dbReference type="InterPro" id="IPR003142">
    <property type="entry name" value="BPL_C"/>
</dbReference>
<dbReference type="SUPFAM" id="SSF55681">
    <property type="entry name" value="Class II aaRS and biotin synthetases"/>
    <property type="match status" value="1"/>
</dbReference>
<dbReference type="AlphaFoldDB" id="U4LHB4"/>
<dbReference type="GO" id="GO:0004077">
    <property type="term" value="F:biotin--[biotin carboxyl-carrier protein] ligase activity"/>
    <property type="evidence" value="ECO:0007669"/>
    <property type="project" value="InterPro"/>
</dbReference>
<dbReference type="OMA" id="HHAFYSN"/>
<dbReference type="Pfam" id="PF03099">
    <property type="entry name" value="BPL_LplA_LipB"/>
    <property type="match status" value="1"/>
</dbReference>
<dbReference type="InterPro" id="IPR019197">
    <property type="entry name" value="Biotin-prot_ligase_N"/>
</dbReference>
<gene>
    <name evidence="4" type="ORF">PCON_10581</name>
</gene>
<dbReference type="InterPro" id="IPR004408">
    <property type="entry name" value="Biotin_CoA_COase_ligase"/>
</dbReference>
<dbReference type="Pfam" id="PF02237">
    <property type="entry name" value="BPL_C"/>
    <property type="match status" value="1"/>
</dbReference>
<dbReference type="Pfam" id="PF09825">
    <property type="entry name" value="BPL_N"/>
    <property type="match status" value="1"/>
</dbReference>
<name>U4LHB4_PYROM</name>
<dbReference type="InterPro" id="IPR004143">
    <property type="entry name" value="BPL_LPL_catalytic"/>
</dbReference>
<dbReference type="CDD" id="cd16442">
    <property type="entry name" value="BPL"/>
    <property type="match status" value="1"/>
</dbReference>
<dbReference type="CDD" id="cd03144">
    <property type="entry name" value="GATase1_ScBLP_like"/>
    <property type="match status" value="1"/>
</dbReference>
<dbReference type="EMBL" id="HF935585">
    <property type="protein sequence ID" value="CCX31298.1"/>
    <property type="molecule type" value="Genomic_DNA"/>
</dbReference>
<evidence type="ECO:0000259" key="3">
    <source>
        <dbReference type="PROSITE" id="PS51733"/>
    </source>
</evidence>
<dbReference type="eggNOG" id="KOG1536">
    <property type="taxonomic scope" value="Eukaryota"/>
</dbReference>
<comment type="similarity">
    <text evidence="1">Belongs to the biotin--protein ligase family.</text>
</comment>
<keyword evidence="2 4" id="KW-0436">Ligase</keyword>
<reference evidence="4 5" key="1">
    <citation type="journal article" date="2013" name="PLoS Genet.">
        <title>The genome and development-dependent transcriptomes of Pyronema confluens: a window into fungal evolution.</title>
        <authorList>
            <person name="Traeger S."/>
            <person name="Altegoer F."/>
            <person name="Freitag M."/>
            <person name="Gabaldon T."/>
            <person name="Kempken F."/>
            <person name="Kumar A."/>
            <person name="Marcet-Houben M."/>
            <person name="Poggeler S."/>
            <person name="Stajich J.E."/>
            <person name="Nowrousian M."/>
        </authorList>
    </citation>
    <scope>NUCLEOTIDE SEQUENCE [LARGE SCALE GENOMIC DNA]</scope>
    <source>
        <strain evidence="5">CBS 100304</strain>
        <tissue evidence="4">Vegetative mycelium</tissue>
    </source>
</reference>
<dbReference type="Gene3D" id="3.40.50.880">
    <property type="match status" value="1"/>
</dbReference>
<accession>U4LHB4</accession>
<keyword evidence="5" id="KW-1185">Reference proteome</keyword>
<evidence type="ECO:0000256" key="2">
    <source>
        <dbReference type="ARBA" id="ARBA00022598"/>
    </source>
</evidence>
<feature type="domain" description="BPL/LPL catalytic" evidence="3">
    <location>
        <begin position="361"/>
        <end position="561"/>
    </location>
</feature>
<dbReference type="NCBIfam" id="TIGR00121">
    <property type="entry name" value="birA_ligase"/>
    <property type="match status" value="1"/>
</dbReference>
<evidence type="ECO:0000313" key="4">
    <source>
        <dbReference type="EMBL" id="CCX31298.1"/>
    </source>
</evidence>
<dbReference type="SUPFAM" id="SSF52317">
    <property type="entry name" value="Class I glutamine amidotransferase-like"/>
    <property type="match status" value="1"/>
</dbReference>
<dbReference type="Proteomes" id="UP000018144">
    <property type="component" value="Unassembled WGS sequence"/>
</dbReference>
<dbReference type="InterPro" id="IPR029062">
    <property type="entry name" value="Class_I_gatase-like"/>
</dbReference>
<dbReference type="PANTHER" id="PTHR12835">
    <property type="entry name" value="BIOTIN PROTEIN LIGASE"/>
    <property type="match status" value="1"/>
</dbReference>
<dbReference type="PANTHER" id="PTHR12835:SF5">
    <property type="entry name" value="BIOTIN--PROTEIN LIGASE"/>
    <property type="match status" value="1"/>
</dbReference>
<dbReference type="OrthoDB" id="10250105at2759"/>
<proteinExistence type="inferred from homology"/>
<sequence>MPPAKAMNVLVYAGTGTTADSVRHVLLSLRRLLSPHFAVSTVTADVIIKEPWMSTCALLVIPGGADVPYTRALNGEGNRRISRYVRTGGSYLGFCAGGYYGSKQVEFEVDNLKLAVIGSRELAFFPGTCRGGAFKGFEYSSENGARASKIHVKKTDTEEAYTFRSYYNGGGVFVDAAKLETRGVEILATYEDPLNVDGGDGNAAVVYCKYGDGAAILTGPHPEFAGQHLHKANAGPEYGPVVDAILADEEPRNLFLRSLLTKLNLKIPETTDAPPRLSAIHLSSHNPPDIAHLIDRLSIVTLDSKIQDSNDTFLLSSSTQPLPDVVYDDTDDLNTVPKPLIYHTASYPSCPHFSHDLFFNSLSSYRQYPGQFGTFLLYGDTVTSTNVLLDKNPDLQGHLPNGTVFAATTQIAGRGRGNNVWISPKGCMIFSLLLRHSLDLNNTAPVVCLQYLVALAIVEGIKSYCPSGKYRSMPVRLKWPNDIYAFSPVENSYVKIGGILVNSSFQRNAFNLVIGAGINTHNEAPTTSLNAIRPAGTEELLQERLLARVLVVFEEFYGAFTKAGWGAFRDRYEKEWLHQGQQVSLEMEGNAKGTVMGITDEGFLKVKMAEGGRAVELMSDGNSFDFFRGLVKTKR</sequence>
<dbReference type="InterPro" id="IPR045864">
    <property type="entry name" value="aa-tRNA-synth_II/BPL/LPL"/>
</dbReference>
<dbReference type="STRING" id="1076935.U4LHB4"/>
<evidence type="ECO:0000256" key="1">
    <source>
        <dbReference type="ARBA" id="ARBA00009934"/>
    </source>
</evidence>